<evidence type="ECO:0000313" key="1">
    <source>
        <dbReference type="EMBL" id="OPJ68137.1"/>
    </source>
</evidence>
<dbReference type="EMBL" id="LSYS01008642">
    <property type="protein sequence ID" value="OPJ68137.1"/>
    <property type="molecule type" value="Genomic_DNA"/>
</dbReference>
<protein>
    <submittedName>
        <fullName evidence="1">Uncharacterized protein</fullName>
    </submittedName>
</protein>
<keyword evidence="2" id="KW-1185">Reference proteome</keyword>
<name>A0A1V4J8P0_PATFA</name>
<dbReference type="Proteomes" id="UP000190648">
    <property type="component" value="Unassembled WGS sequence"/>
</dbReference>
<proteinExistence type="predicted"/>
<comment type="caution">
    <text evidence="1">The sequence shown here is derived from an EMBL/GenBank/DDBJ whole genome shotgun (WGS) entry which is preliminary data.</text>
</comment>
<organism evidence="1 2">
    <name type="scientific">Patagioenas fasciata monilis</name>
    <dbReference type="NCBI Taxonomy" id="372326"/>
    <lineage>
        <taxon>Eukaryota</taxon>
        <taxon>Metazoa</taxon>
        <taxon>Chordata</taxon>
        <taxon>Craniata</taxon>
        <taxon>Vertebrata</taxon>
        <taxon>Euteleostomi</taxon>
        <taxon>Archelosauria</taxon>
        <taxon>Archosauria</taxon>
        <taxon>Dinosauria</taxon>
        <taxon>Saurischia</taxon>
        <taxon>Theropoda</taxon>
        <taxon>Coelurosauria</taxon>
        <taxon>Aves</taxon>
        <taxon>Neognathae</taxon>
        <taxon>Neoaves</taxon>
        <taxon>Columbimorphae</taxon>
        <taxon>Columbiformes</taxon>
        <taxon>Columbidae</taxon>
        <taxon>Patagioenas</taxon>
    </lineage>
</organism>
<reference evidence="1 2" key="1">
    <citation type="submission" date="2016-02" db="EMBL/GenBank/DDBJ databases">
        <title>Band-tailed pigeon sequencing and assembly.</title>
        <authorList>
            <person name="Soares A.E."/>
            <person name="Novak B.J."/>
            <person name="Rice E.S."/>
            <person name="O'Connell B."/>
            <person name="Chang D."/>
            <person name="Weber S."/>
            <person name="Shapiro B."/>
        </authorList>
    </citation>
    <scope>NUCLEOTIDE SEQUENCE [LARGE SCALE GENOMIC DNA]</scope>
    <source>
        <strain evidence="1">BTP2013</strain>
        <tissue evidence="1">Blood</tissue>
    </source>
</reference>
<gene>
    <name evidence="1" type="ORF">AV530_013666</name>
</gene>
<accession>A0A1V4J8P0</accession>
<evidence type="ECO:0000313" key="2">
    <source>
        <dbReference type="Proteomes" id="UP000190648"/>
    </source>
</evidence>
<dbReference type="AlphaFoldDB" id="A0A1V4J8P0"/>
<sequence length="97" mass="10797">MFKGSGVELSSRWHHGFEKTTPVLPSNATDLEADCTWCPGCVKEYCCSTETSGRVEIGAASTPVVGENLTTHKYASAQRKYLEIKNRTEFPLLMHYP</sequence>